<dbReference type="Proteomes" id="UP000800200">
    <property type="component" value="Unassembled WGS sequence"/>
</dbReference>
<sequence length="336" mass="37528">MPYTGVIEYIEALGLRTYGKETVDPTLVIRRPVFNHVSVLRLYKIEIPHLFAKLIRDDGKTMDREDKNLFDKELDEVLEELGPQIWPEPGSGDRSHLRDAEPGTKYPSDLVYPRDSHVLKRHIRNMILNKQVRPDTDLDSLIQKKGERRTSRGKATKSAPTTPQSISKRKGRLQSGKRPASTVSHRRASRIGASDAGVDSDDSVTSKHTRATPKEKGIVNSRPIKARGEDIQVQLLLYGKPAPTFKVVPYGSIPLNGDGTADDCFAQVCENMGSDCSWLLFRPSGCLSPEGKCRIERGARGSEAAFQHLMDLFRAAIRWPGDPTRICEVECGLELE</sequence>
<feature type="compositionally biased region" description="Basic and acidic residues" evidence="1">
    <location>
        <begin position="138"/>
        <end position="150"/>
    </location>
</feature>
<feature type="region of interest" description="Disordered" evidence="1">
    <location>
        <begin position="83"/>
        <end position="112"/>
    </location>
</feature>
<feature type="region of interest" description="Disordered" evidence="1">
    <location>
        <begin position="138"/>
        <end position="214"/>
    </location>
</feature>
<organism evidence="2 3">
    <name type="scientific">Zopfia rhizophila CBS 207.26</name>
    <dbReference type="NCBI Taxonomy" id="1314779"/>
    <lineage>
        <taxon>Eukaryota</taxon>
        <taxon>Fungi</taxon>
        <taxon>Dikarya</taxon>
        <taxon>Ascomycota</taxon>
        <taxon>Pezizomycotina</taxon>
        <taxon>Dothideomycetes</taxon>
        <taxon>Dothideomycetes incertae sedis</taxon>
        <taxon>Zopfiaceae</taxon>
        <taxon>Zopfia</taxon>
    </lineage>
</organism>
<accession>A0A6A6DC88</accession>
<dbReference type="AlphaFoldDB" id="A0A6A6DC88"/>
<name>A0A6A6DC88_9PEZI</name>
<dbReference type="OrthoDB" id="3746122at2759"/>
<feature type="compositionally biased region" description="Basic and acidic residues" evidence="1">
    <location>
        <begin position="91"/>
        <end position="102"/>
    </location>
</feature>
<keyword evidence="3" id="KW-1185">Reference proteome</keyword>
<proteinExistence type="predicted"/>
<evidence type="ECO:0000256" key="1">
    <source>
        <dbReference type="SAM" id="MobiDB-lite"/>
    </source>
</evidence>
<gene>
    <name evidence="2" type="ORF">K469DRAFT_755566</name>
</gene>
<dbReference type="EMBL" id="ML994704">
    <property type="protein sequence ID" value="KAF2176623.1"/>
    <property type="molecule type" value="Genomic_DNA"/>
</dbReference>
<reference evidence="2" key="1">
    <citation type="journal article" date="2020" name="Stud. Mycol.">
        <title>101 Dothideomycetes genomes: a test case for predicting lifestyles and emergence of pathogens.</title>
        <authorList>
            <person name="Haridas S."/>
            <person name="Albert R."/>
            <person name="Binder M."/>
            <person name="Bloem J."/>
            <person name="Labutti K."/>
            <person name="Salamov A."/>
            <person name="Andreopoulos B."/>
            <person name="Baker S."/>
            <person name="Barry K."/>
            <person name="Bills G."/>
            <person name="Bluhm B."/>
            <person name="Cannon C."/>
            <person name="Castanera R."/>
            <person name="Culley D."/>
            <person name="Daum C."/>
            <person name="Ezra D."/>
            <person name="Gonzalez J."/>
            <person name="Henrissat B."/>
            <person name="Kuo A."/>
            <person name="Liang C."/>
            <person name="Lipzen A."/>
            <person name="Lutzoni F."/>
            <person name="Magnuson J."/>
            <person name="Mondo S."/>
            <person name="Nolan M."/>
            <person name="Ohm R."/>
            <person name="Pangilinan J."/>
            <person name="Park H.-J."/>
            <person name="Ramirez L."/>
            <person name="Alfaro M."/>
            <person name="Sun H."/>
            <person name="Tritt A."/>
            <person name="Yoshinaga Y."/>
            <person name="Zwiers L.-H."/>
            <person name="Turgeon B."/>
            <person name="Goodwin S."/>
            <person name="Spatafora J."/>
            <person name="Crous P."/>
            <person name="Grigoriev I."/>
        </authorList>
    </citation>
    <scope>NUCLEOTIDE SEQUENCE</scope>
    <source>
        <strain evidence="2">CBS 207.26</strain>
    </source>
</reference>
<protein>
    <submittedName>
        <fullName evidence="2">Uncharacterized protein</fullName>
    </submittedName>
</protein>
<evidence type="ECO:0000313" key="2">
    <source>
        <dbReference type="EMBL" id="KAF2176623.1"/>
    </source>
</evidence>
<evidence type="ECO:0000313" key="3">
    <source>
        <dbReference type="Proteomes" id="UP000800200"/>
    </source>
</evidence>